<dbReference type="OrthoDB" id="9795347at2"/>
<reference evidence="13 14" key="1">
    <citation type="submission" date="2011-09" db="EMBL/GenBank/DDBJ databases">
        <authorList>
            <consortium name="US DOE Joint Genome Institute (JGI-PGF)"/>
            <person name="Lucas S."/>
            <person name="Han J."/>
            <person name="Lapidus A."/>
            <person name="Cheng J.-F."/>
            <person name="Goodwin L."/>
            <person name="Pitluck S."/>
            <person name="Peters L."/>
            <person name="Land M.L."/>
            <person name="Hauser L."/>
            <person name="Brambilla E."/>
            <person name="Klenk H.-P."/>
            <person name="Woyke T.J."/>
        </authorList>
    </citation>
    <scope>NUCLEOTIDE SEQUENCE [LARGE SCALE GENOMIC DNA]</scope>
    <source>
        <strain evidence="13 14">K62</strain>
    </source>
</reference>
<dbReference type="GO" id="GO:0008270">
    <property type="term" value="F:zinc ion binding"/>
    <property type="evidence" value="ECO:0007669"/>
    <property type="project" value="TreeGrafter"/>
</dbReference>
<evidence type="ECO:0000256" key="3">
    <source>
        <dbReference type="ARBA" id="ARBA00012783"/>
    </source>
</evidence>
<evidence type="ECO:0000256" key="9">
    <source>
        <dbReference type="ARBA" id="ARBA00049252"/>
    </source>
</evidence>
<dbReference type="CDD" id="cd01283">
    <property type="entry name" value="cytidine_deaminase"/>
    <property type="match status" value="1"/>
</dbReference>
<dbReference type="EMBL" id="CM001484">
    <property type="protein sequence ID" value="EIE97560.1"/>
    <property type="molecule type" value="Genomic_DNA"/>
</dbReference>
<keyword evidence="5" id="KW-0479">Metal-binding</keyword>
<organism evidence="13 14">
    <name type="scientific">Saccharomonospora glauca K62</name>
    <dbReference type="NCBI Taxonomy" id="928724"/>
    <lineage>
        <taxon>Bacteria</taxon>
        <taxon>Bacillati</taxon>
        <taxon>Actinomycetota</taxon>
        <taxon>Actinomycetes</taxon>
        <taxon>Pseudonocardiales</taxon>
        <taxon>Pseudonocardiaceae</taxon>
        <taxon>Saccharomonospora</taxon>
    </lineage>
</organism>
<comment type="similarity">
    <text evidence="2">Belongs to the cytidine and deoxycytidylate deaminase family.</text>
</comment>
<dbReference type="InterPro" id="IPR002125">
    <property type="entry name" value="CMP_dCMP_dom"/>
</dbReference>
<evidence type="ECO:0000256" key="5">
    <source>
        <dbReference type="ARBA" id="ARBA00022723"/>
    </source>
</evidence>
<evidence type="ECO:0000256" key="4">
    <source>
        <dbReference type="ARBA" id="ARBA00018266"/>
    </source>
</evidence>
<feature type="domain" description="CMP/dCMP-type deaminase" evidence="12">
    <location>
        <begin position="6"/>
        <end position="128"/>
    </location>
</feature>
<dbReference type="STRING" id="928724.SacglDRAFT_00611"/>
<evidence type="ECO:0000256" key="1">
    <source>
        <dbReference type="ARBA" id="ARBA00001947"/>
    </source>
</evidence>
<sequence>MPDNPIDWERLRAEATSAARKAYAPYSRLLVGAAALTDDGRVVTGCNVENASYGLGLCAEATMTGQLRLSGGGRFVAVACRSGEGELLMPCGRCRQLIYEFGGAECLVDTPAGVQPMSAVLPQAFGPEDLPS</sequence>
<dbReference type="InterPro" id="IPR050202">
    <property type="entry name" value="Cyt/Deoxycyt_deaminase"/>
</dbReference>
<dbReference type="AlphaFoldDB" id="I1CXY6"/>
<evidence type="ECO:0000256" key="11">
    <source>
        <dbReference type="ARBA" id="ARBA00056327"/>
    </source>
</evidence>
<evidence type="ECO:0000256" key="2">
    <source>
        <dbReference type="ARBA" id="ARBA00006576"/>
    </source>
</evidence>
<evidence type="ECO:0000256" key="8">
    <source>
        <dbReference type="ARBA" id="ARBA00032005"/>
    </source>
</evidence>
<evidence type="ECO:0000259" key="12">
    <source>
        <dbReference type="PROSITE" id="PS51747"/>
    </source>
</evidence>
<comment type="function">
    <text evidence="11">Recycles cytidine and 2-deoxycytidine for uridine and 2-deoxyuridine synthesis, respectively. Catalyzes the hydrolytic deamination of cytidine and 2-deoxycytidine to form, respectively, uridine and 2-deoxyuridine.</text>
</comment>
<reference evidence="14" key="2">
    <citation type="submission" date="2012-01" db="EMBL/GenBank/DDBJ databases">
        <title>Noncontiguous Finished sequence of chromosome of Saccharomonospora glauca K62.</title>
        <authorList>
            <consortium name="US DOE Joint Genome Institute"/>
            <person name="Lucas S."/>
            <person name="Han J."/>
            <person name="Lapidus A."/>
            <person name="Cheng J.-F."/>
            <person name="Goodwin L."/>
            <person name="Pitluck S."/>
            <person name="Peters L."/>
            <person name="Mikhailova N."/>
            <person name="Held B."/>
            <person name="Detter J.C."/>
            <person name="Han C."/>
            <person name="Tapia R."/>
            <person name="Land M."/>
            <person name="Hauser L."/>
            <person name="Kyrpides N."/>
            <person name="Ivanova N."/>
            <person name="Pagani I."/>
            <person name="Brambilla E.-M."/>
            <person name="Klenk H.-P."/>
            <person name="Woyke T."/>
        </authorList>
    </citation>
    <scope>NUCLEOTIDE SEQUENCE [LARGE SCALE GENOMIC DNA]</scope>
    <source>
        <strain evidence="14">K62</strain>
    </source>
</reference>
<keyword evidence="7" id="KW-0862">Zinc</keyword>
<dbReference type="EC" id="3.5.4.5" evidence="3"/>
<evidence type="ECO:0000313" key="13">
    <source>
        <dbReference type="EMBL" id="EIE97560.1"/>
    </source>
</evidence>
<dbReference type="FunFam" id="3.40.140.10:FF:000008">
    <property type="entry name" value="Cytidine deaminase"/>
    <property type="match status" value="1"/>
</dbReference>
<dbReference type="RefSeq" id="WP_005461605.1">
    <property type="nucleotide sequence ID" value="NZ_CM001484.1"/>
</dbReference>
<comment type="cofactor">
    <cofactor evidence="1">
        <name>Zn(2+)</name>
        <dbReference type="ChEBI" id="CHEBI:29105"/>
    </cofactor>
</comment>
<dbReference type="GO" id="GO:0004126">
    <property type="term" value="F:cytidine deaminase activity"/>
    <property type="evidence" value="ECO:0007669"/>
    <property type="project" value="UniProtKB-EC"/>
</dbReference>
<accession>I1CXY6</accession>
<gene>
    <name evidence="13" type="ORF">SacglDRAFT_00611</name>
</gene>
<evidence type="ECO:0000256" key="7">
    <source>
        <dbReference type="ARBA" id="ARBA00022833"/>
    </source>
</evidence>
<dbReference type="SUPFAM" id="SSF53927">
    <property type="entry name" value="Cytidine deaminase-like"/>
    <property type="match status" value="1"/>
</dbReference>
<protein>
    <recommendedName>
        <fullName evidence="4">Cytidine deaminase</fullName>
        <ecNumber evidence="3">3.5.4.5</ecNumber>
    </recommendedName>
    <alternativeName>
        <fullName evidence="8">Cytidine aminohydrolase</fullName>
    </alternativeName>
</protein>
<evidence type="ECO:0000256" key="6">
    <source>
        <dbReference type="ARBA" id="ARBA00022801"/>
    </source>
</evidence>
<dbReference type="PANTHER" id="PTHR11644">
    <property type="entry name" value="CYTIDINE DEAMINASE"/>
    <property type="match status" value="1"/>
</dbReference>
<comment type="catalytic activity">
    <reaction evidence="10">
        <text>cytidine + H2O + H(+) = uridine + NH4(+)</text>
        <dbReference type="Rhea" id="RHEA:16069"/>
        <dbReference type="ChEBI" id="CHEBI:15377"/>
        <dbReference type="ChEBI" id="CHEBI:15378"/>
        <dbReference type="ChEBI" id="CHEBI:16704"/>
        <dbReference type="ChEBI" id="CHEBI:17562"/>
        <dbReference type="ChEBI" id="CHEBI:28938"/>
        <dbReference type="EC" id="3.5.4.5"/>
    </reaction>
</comment>
<dbReference type="PANTHER" id="PTHR11644:SF2">
    <property type="entry name" value="CYTIDINE DEAMINASE"/>
    <property type="match status" value="1"/>
</dbReference>
<keyword evidence="14" id="KW-1185">Reference proteome</keyword>
<dbReference type="GO" id="GO:0072527">
    <property type="term" value="P:pyrimidine-containing compound metabolic process"/>
    <property type="evidence" value="ECO:0007669"/>
    <property type="project" value="UniProtKB-ARBA"/>
</dbReference>
<dbReference type="PROSITE" id="PS51747">
    <property type="entry name" value="CYT_DCMP_DEAMINASES_2"/>
    <property type="match status" value="1"/>
</dbReference>
<name>I1CXY6_9PSEU</name>
<dbReference type="Gene3D" id="3.40.140.10">
    <property type="entry name" value="Cytidine Deaminase, domain 2"/>
    <property type="match status" value="1"/>
</dbReference>
<keyword evidence="6" id="KW-0378">Hydrolase</keyword>
<evidence type="ECO:0000313" key="14">
    <source>
        <dbReference type="Proteomes" id="UP000005087"/>
    </source>
</evidence>
<dbReference type="Proteomes" id="UP000005087">
    <property type="component" value="Chromosome"/>
</dbReference>
<proteinExistence type="inferred from homology"/>
<dbReference type="NCBIfam" id="NF004064">
    <property type="entry name" value="PRK05578.1"/>
    <property type="match status" value="1"/>
</dbReference>
<comment type="catalytic activity">
    <reaction evidence="9">
        <text>2'-deoxycytidine + H2O + H(+) = 2'-deoxyuridine + NH4(+)</text>
        <dbReference type="Rhea" id="RHEA:13433"/>
        <dbReference type="ChEBI" id="CHEBI:15377"/>
        <dbReference type="ChEBI" id="CHEBI:15378"/>
        <dbReference type="ChEBI" id="CHEBI:15698"/>
        <dbReference type="ChEBI" id="CHEBI:16450"/>
        <dbReference type="ChEBI" id="CHEBI:28938"/>
        <dbReference type="EC" id="3.5.4.5"/>
    </reaction>
</comment>
<dbReference type="eggNOG" id="COG0295">
    <property type="taxonomic scope" value="Bacteria"/>
</dbReference>
<dbReference type="Pfam" id="PF00383">
    <property type="entry name" value="dCMP_cyt_deam_1"/>
    <property type="match status" value="1"/>
</dbReference>
<evidence type="ECO:0000256" key="10">
    <source>
        <dbReference type="ARBA" id="ARBA00049558"/>
    </source>
</evidence>
<dbReference type="InterPro" id="IPR016193">
    <property type="entry name" value="Cytidine_deaminase-like"/>
</dbReference>
<dbReference type="HOGENOM" id="CLU_097262_0_0_11"/>
<dbReference type="GO" id="GO:0005829">
    <property type="term" value="C:cytosol"/>
    <property type="evidence" value="ECO:0007669"/>
    <property type="project" value="TreeGrafter"/>
</dbReference>
<dbReference type="GO" id="GO:0055086">
    <property type="term" value="P:nucleobase-containing small molecule metabolic process"/>
    <property type="evidence" value="ECO:0007669"/>
    <property type="project" value="UniProtKB-ARBA"/>
</dbReference>